<sequence length="423" mass="48391">MHEKGGAFTNSIKIKLIIIFLLVSLIPVIILGYLVMDKFKEELKNNFIKATSREIRHVDRNISLYFKAVKEDTRMLATNPIVKEADESLTTYMNKTKPQELQLTPLKKGGVEADIYEVFSHFAKNHSKVSSVYLGTKSGGYVQWPAISLSTKNYDPRKRPFYKGAMKDKDKVAITDPYYWSANDTTNVSVVTTVKDNNGRIIGVQGIDISLDSLTRMIEDIKIGETGYVIVTNNQGSILAHSQNAELNFKSIKSLGVNKLNNIESINQASFEAVMNGKNYFMNLRNSSQTNLKFIAVIEKKELTERVDNIYKIIFWIIFILTIIIIVISIFFSNKFTKPLIAATNFAREITDENLNVEPLKIERRDEIGELSGTLNDMKNKLHRQIHKLNLKNKALKYEKEKLQKYLDISDLMRIARLNARFF</sequence>
<dbReference type="InterPro" id="IPR050398">
    <property type="entry name" value="HssS/ArlS-like"/>
</dbReference>
<evidence type="ECO:0000256" key="9">
    <source>
        <dbReference type="ARBA" id="ARBA00022989"/>
    </source>
</evidence>
<dbReference type="Gene3D" id="3.30.450.20">
    <property type="entry name" value="PAS domain"/>
    <property type="match status" value="2"/>
</dbReference>
<name>A0A1T4K9G6_9FIRM</name>
<comment type="subcellular location">
    <subcellularLocation>
        <location evidence="2">Cell membrane</location>
        <topology evidence="2">Multi-pass membrane protein</topology>
    </subcellularLocation>
</comment>
<dbReference type="Pfam" id="PF02743">
    <property type="entry name" value="dCache_1"/>
    <property type="match status" value="1"/>
</dbReference>
<evidence type="ECO:0000256" key="4">
    <source>
        <dbReference type="ARBA" id="ARBA00022475"/>
    </source>
</evidence>
<dbReference type="CDD" id="cd06225">
    <property type="entry name" value="HAMP"/>
    <property type="match status" value="1"/>
</dbReference>
<dbReference type="Proteomes" id="UP000190625">
    <property type="component" value="Unassembled WGS sequence"/>
</dbReference>
<evidence type="ECO:0000256" key="1">
    <source>
        <dbReference type="ARBA" id="ARBA00000085"/>
    </source>
</evidence>
<keyword evidence="6" id="KW-0808">Transferase</keyword>
<accession>A0A1T4K9G6</accession>
<dbReference type="GO" id="GO:0005886">
    <property type="term" value="C:plasma membrane"/>
    <property type="evidence" value="ECO:0007669"/>
    <property type="project" value="UniProtKB-SubCell"/>
</dbReference>
<dbReference type="CDD" id="cd12912">
    <property type="entry name" value="PDC2_MCP_like"/>
    <property type="match status" value="1"/>
</dbReference>
<keyword evidence="4" id="KW-1003">Cell membrane</keyword>
<dbReference type="EC" id="2.7.13.3" evidence="3"/>
<dbReference type="GO" id="GO:0000155">
    <property type="term" value="F:phosphorelay sensor kinase activity"/>
    <property type="evidence" value="ECO:0007669"/>
    <property type="project" value="TreeGrafter"/>
</dbReference>
<dbReference type="PROSITE" id="PS50885">
    <property type="entry name" value="HAMP"/>
    <property type="match status" value="1"/>
</dbReference>
<feature type="domain" description="HAMP" evidence="12">
    <location>
        <begin position="334"/>
        <end position="387"/>
    </location>
</feature>
<dbReference type="EMBL" id="FUWM01000005">
    <property type="protein sequence ID" value="SJZ39090.1"/>
    <property type="molecule type" value="Genomic_DNA"/>
</dbReference>
<dbReference type="InterPro" id="IPR033479">
    <property type="entry name" value="dCache_1"/>
</dbReference>
<feature type="transmembrane region" description="Helical" evidence="11">
    <location>
        <begin position="12"/>
        <end position="35"/>
    </location>
</feature>
<dbReference type="AlphaFoldDB" id="A0A1T4K9G6"/>
<dbReference type="SUPFAM" id="SSF158472">
    <property type="entry name" value="HAMP domain-like"/>
    <property type="match status" value="1"/>
</dbReference>
<reference evidence="14" key="1">
    <citation type="submission" date="2017-02" db="EMBL/GenBank/DDBJ databases">
        <authorList>
            <person name="Varghese N."/>
            <person name="Submissions S."/>
        </authorList>
    </citation>
    <scope>NUCLEOTIDE SEQUENCE [LARGE SCALE GENOMIC DNA]</scope>
    <source>
        <strain evidence="14">ATCC BAA-73</strain>
    </source>
</reference>
<dbReference type="RefSeq" id="WP_078809198.1">
    <property type="nucleotide sequence ID" value="NZ_FUWM01000005.1"/>
</dbReference>
<evidence type="ECO:0000256" key="3">
    <source>
        <dbReference type="ARBA" id="ARBA00012438"/>
    </source>
</evidence>
<dbReference type="OrthoDB" id="9814363at2"/>
<dbReference type="PANTHER" id="PTHR45528">
    <property type="entry name" value="SENSOR HISTIDINE KINASE CPXA"/>
    <property type="match status" value="1"/>
</dbReference>
<keyword evidence="10 11" id="KW-0472">Membrane</keyword>
<evidence type="ECO:0000313" key="14">
    <source>
        <dbReference type="Proteomes" id="UP000190625"/>
    </source>
</evidence>
<organism evidence="13 14">
    <name type="scientific">Selenihalanaerobacter shriftii</name>
    <dbReference type="NCBI Taxonomy" id="142842"/>
    <lineage>
        <taxon>Bacteria</taxon>
        <taxon>Bacillati</taxon>
        <taxon>Bacillota</taxon>
        <taxon>Clostridia</taxon>
        <taxon>Halanaerobiales</taxon>
        <taxon>Halobacteroidaceae</taxon>
        <taxon>Selenihalanaerobacter</taxon>
    </lineage>
</organism>
<evidence type="ECO:0000259" key="12">
    <source>
        <dbReference type="PROSITE" id="PS50885"/>
    </source>
</evidence>
<evidence type="ECO:0000256" key="6">
    <source>
        <dbReference type="ARBA" id="ARBA00022679"/>
    </source>
</evidence>
<dbReference type="PANTHER" id="PTHR45528:SF10">
    <property type="entry name" value="METHYL-ACCEPTING CHEMOTAXIS PROTEIN"/>
    <property type="match status" value="1"/>
</dbReference>
<evidence type="ECO:0000313" key="13">
    <source>
        <dbReference type="EMBL" id="SJZ39090.1"/>
    </source>
</evidence>
<dbReference type="Gene3D" id="1.10.8.500">
    <property type="entry name" value="HAMP domain in histidine kinase"/>
    <property type="match status" value="1"/>
</dbReference>
<gene>
    <name evidence="13" type="ORF">SAMN02745118_00706</name>
</gene>
<keyword evidence="8" id="KW-0418">Kinase</keyword>
<dbReference type="Pfam" id="PF00672">
    <property type="entry name" value="HAMP"/>
    <property type="match status" value="1"/>
</dbReference>
<evidence type="ECO:0000256" key="10">
    <source>
        <dbReference type="ARBA" id="ARBA00023136"/>
    </source>
</evidence>
<keyword evidence="7 11" id="KW-0812">Transmembrane</keyword>
<keyword evidence="5" id="KW-0597">Phosphoprotein</keyword>
<dbReference type="SMART" id="SM00304">
    <property type="entry name" value="HAMP"/>
    <property type="match status" value="1"/>
</dbReference>
<evidence type="ECO:0000256" key="2">
    <source>
        <dbReference type="ARBA" id="ARBA00004651"/>
    </source>
</evidence>
<protein>
    <recommendedName>
        <fullName evidence="3">histidine kinase</fullName>
        <ecNumber evidence="3">2.7.13.3</ecNumber>
    </recommendedName>
</protein>
<evidence type="ECO:0000256" key="11">
    <source>
        <dbReference type="SAM" id="Phobius"/>
    </source>
</evidence>
<dbReference type="STRING" id="142842.SAMN02745118_00706"/>
<dbReference type="InterPro" id="IPR029151">
    <property type="entry name" value="Sensor-like_sf"/>
</dbReference>
<keyword evidence="14" id="KW-1185">Reference proteome</keyword>
<keyword evidence="9 11" id="KW-1133">Transmembrane helix</keyword>
<comment type="catalytic activity">
    <reaction evidence="1">
        <text>ATP + protein L-histidine = ADP + protein N-phospho-L-histidine.</text>
        <dbReference type="EC" id="2.7.13.3"/>
    </reaction>
</comment>
<feature type="transmembrane region" description="Helical" evidence="11">
    <location>
        <begin position="310"/>
        <end position="332"/>
    </location>
</feature>
<evidence type="ECO:0000256" key="8">
    <source>
        <dbReference type="ARBA" id="ARBA00022777"/>
    </source>
</evidence>
<dbReference type="SUPFAM" id="SSF103190">
    <property type="entry name" value="Sensory domain-like"/>
    <property type="match status" value="1"/>
</dbReference>
<evidence type="ECO:0000256" key="5">
    <source>
        <dbReference type="ARBA" id="ARBA00022553"/>
    </source>
</evidence>
<evidence type="ECO:0000256" key="7">
    <source>
        <dbReference type="ARBA" id="ARBA00022692"/>
    </source>
</evidence>
<proteinExistence type="predicted"/>
<dbReference type="InterPro" id="IPR003660">
    <property type="entry name" value="HAMP_dom"/>
</dbReference>